<keyword evidence="3" id="KW-1185">Reference proteome</keyword>
<name>A0A9D5C9Y2_9LILI</name>
<organism evidence="2 3">
    <name type="scientific">Dioscorea zingiberensis</name>
    <dbReference type="NCBI Taxonomy" id="325984"/>
    <lineage>
        <taxon>Eukaryota</taxon>
        <taxon>Viridiplantae</taxon>
        <taxon>Streptophyta</taxon>
        <taxon>Embryophyta</taxon>
        <taxon>Tracheophyta</taxon>
        <taxon>Spermatophyta</taxon>
        <taxon>Magnoliopsida</taxon>
        <taxon>Liliopsida</taxon>
        <taxon>Dioscoreales</taxon>
        <taxon>Dioscoreaceae</taxon>
        <taxon>Dioscorea</taxon>
    </lineage>
</organism>
<evidence type="ECO:0000313" key="3">
    <source>
        <dbReference type="Proteomes" id="UP001085076"/>
    </source>
</evidence>
<accession>A0A9D5C9Y2</accession>
<feature type="region of interest" description="Disordered" evidence="1">
    <location>
        <begin position="88"/>
        <end position="120"/>
    </location>
</feature>
<feature type="region of interest" description="Disordered" evidence="1">
    <location>
        <begin position="25"/>
        <end position="65"/>
    </location>
</feature>
<sequence>MSEPYQRAKAGRLVFKGGDLAAVKSIDKKKKKKKQRKHEEDEGGAEENPQEVEGGAADAEGGPSDIYTIDAAKKMKYEELFPVETKKFGYDPANKSRSSSRSVEEALDDRVKKKADRYCK</sequence>
<dbReference type="AlphaFoldDB" id="A0A9D5C9Y2"/>
<dbReference type="Proteomes" id="UP001085076">
    <property type="component" value="Miscellaneous, Linkage group lg06"/>
</dbReference>
<reference evidence="2" key="1">
    <citation type="submission" date="2021-03" db="EMBL/GenBank/DDBJ databases">
        <authorList>
            <person name="Li Z."/>
            <person name="Yang C."/>
        </authorList>
    </citation>
    <scope>NUCLEOTIDE SEQUENCE</scope>
    <source>
        <strain evidence="2">Dzin_1.0</strain>
        <tissue evidence="2">Leaf</tissue>
    </source>
</reference>
<gene>
    <name evidence="2" type="ORF">J5N97_021871</name>
</gene>
<feature type="compositionally biased region" description="Acidic residues" evidence="1">
    <location>
        <begin position="41"/>
        <end position="50"/>
    </location>
</feature>
<feature type="compositionally biased region" description="Basic and acidic residues" evidence="1">
    <location>
        <begin position="102"/>
        <end position="120"/>
    </location>
</feature>
<comment type="caution">
    <text evidence="2">The sequence shown here is derived from an EMBL/GenBank/DDBJ whole genome shotgun (WGS) entry which is preliminary data.</text>
</comment>
<feature type="compositionally biased region" description="Low complexity" evidence="1">
    <location>
        <begin position="51"/>
        <end position="62"/>
    </location>
</feature>
<dbReference type="EMBL" id="JAGGNH010000006">
    <property type="protein sequence ID" value="KAJ0968994.1"/>
    <property type="molecule type" value="Genomic_DNA"/>
</dbReference>
<evidence type="ECO:0000313" key="2">
    <source>
        <dbReference type="EMBL" id="KAJ0968994.1"/>
    </source>
</evidence>
<evidence type="ECO:0000256" key="1">
    <source>
        <dbReference type="SAM" id="MobiDB-lite"/>
    </source>
</evidence>
<feature type="compositionally biased region" description="Basic residues" evidence="1">
    <location>
        <begin position="27"/>
        <end position="36"/>
    </location>
</feature>
<dbReference type="OrthoDB" id="679069at2759"/>
<reference evidence="2" key="2">
    <citation type="journal article" date="2022" name="Hortic Res">
        <title>The genome of Dioscorea zingiberensis sheds light on the biosynthesis, origin and evolution of the medicinally important diosgenin saponins.</title>
        <authorList>
            <person name="Li Y."/>
            <person name="Tan C."/>
            <person name="Li Z."/>
            <person name="Guo J."/>
            <person name="Li S."/>
            <person name="Chen X."/>
            <person name="Wang C."/>
            <person name="Dai X."/>
            <person name="Yang H."/>
            <person name="Song W."/>
            <person name="Hou L."/>
            <person name="Xu J."/>
            <person name="Tong Z."/>
            <person name="Xu A."/>
            <person name="Yuan X."/>
            <person name="Wang W."/>
            <person name="Yang Q."/>
            <person name="Chen L."/>
            <person name="Sun Z."/>
            <person name="Wang K."/>
            <person name="Pan B."/>
            <person name="Chen J."/>
            <person name="Bao Y."/>
            <person name="Liu F."/>
            <person name="Qi X."/>
            <person name="Gang D.R."/>
            <person name="Wen J."/>
            <person name="Li J."/>
        </authorList>
    </citation>
    <scope>NUCLEOTIDE SEQUENCE</scope>
    <source>
        <strain evidence="2">Dzin_1.0</strain>
    </source>
</reference>
<proteinExistence type="predicted"/>
<protein>
    <submittedName>
        <fullName evidence="2">Uncharacterized protein</fullName>
    </submittedName>
</protein>